<reference evidence="1" key="1">
    <citation type="submission" date="2021-06" db="EMBL/GenBank/DDBJ databases">
        <title>Parelaphostrongylus tenuis whole genome reference sequence.</title>
        <authorList>
            <person name="Garwood T.J."/>
            <person name="Larsen P.A."/>
            <person name="Fountain-Jones N.M."/>
            <person name="Garbe J.R."/>
            <person name="Macchietto M.G."/>
            <person name="Kania S.A."/>
            <person name="Gerhold R.W."/>
            <person name="Richards J.E."/>
            <person name="Wolf T.M."/>
        </authorList>
    </citation>
    <scope>NUCLEOTIDE SEQUENCE</scope>
    <source>
        <strain evidence="1">MNPRO001-30</strain>
        <tissue evidence="1">Meninges</tissue>
    </source>
</reference>
<keyword evidence="2" id="KW-1185">Reference proteome</keyword>
<dbReference type="Proteomes" id="UP001196413">
    <property type="component" value="Unassembled WGS sequence"/>
</dbReference>
<name>A0AAD5LYT6_PARTN</name>
<evidence type="ECO:0000313" key="2">
    <source>
        <dbReference type="Proteomes" id="UP001196413"/>
    </source>
</evidence>
<evidence type="ECO:0000313" key="1">
    <source>
        <dbReference type="EMBL" id="KAJ1349020.1"/>
    </source>
</evidence>
<sequence length="159" mass="17695">MEVVKQCVRKNELKKNSLSSSSRIADEQNKNGSKLVENQYYCDVIEALELLQSTLNEDNGFQEVIDCITAWQDLVDSEDSALRPLLECLNENDAAVSRKAIALVNALIRHAPDEACAFRIKNELAGLYGVSCTNLLLMNIVAQMALMRSRESNTVLVFA</sequence>
<dbReference type="EMBL" id="JAHQIW010000601">
    <property type="protein sequence ID" value="KAJ1349020.1"/>
    <property type="molecule type" value="Genomic_DNA"/>
</dbReference>
<organism evidence="1 2">
    <name type="scientific">Parelaphostrongylus tenuis</name>
    <name type="common">Meningeal worm</name>
    <dbReference type="NCBI Taxonomy" id="148309"/>
    <lineage>
        <taxon>Eukaryota</taxon>
        <taxon>Metazoa</taxon>
        <taxon>Ecdysozoa</taxon>
        <taxon>Nematoda</taxon>
        <taxon>Chromadorea</taxon>
        <taxon>Rhabditida</taxon>
        <taxon>Rhabditina</taxon>
        <taxon>Rhabditomorpha</taxon>
        <taxon>Strongyloidea</taxon>
        <taxon>Metastrongylidae</taxon>
        <taxon>Parelaphostrongylus</taxon>
    </lineage>
</organism>
<accession>A0AAD5LYT6</accession>
<gene>
    <name evidence="1" type="ORF">KIN20_004462</name>
</gene>
<dbReference type="AlphaFoldDB" id="A0AAD5LYT6"/>
<proteinExistence type="predicted"/>
<comment type="caution">
    <text evidence="1">The sequence shown here is derived from an EMBL/GenBank/DDBJ whole genome shotgun (WGS) entry which is preliminary data.</text>
</comment>
<protein>
    <submittedName>
        <fullName evidence="1">Uncharacterized protein</fullName>
    </submittedName>
</protein>
<dbReference type="InterPro" id="IPR016024">
    <property type="entry name" value="ARM-type_fold"/>
</dbReference>
<dbReference type="SUPFAM" id="SSF48371">
    <property type="entry name" value="ARM repeat"/>
    <property type="match status" value="1"/>
</dbReference>